<feature type="domain" description="KAP NTPase" evidence="2">
    <location>
        <begin position="7"/>
        <end position="360"/>
    </location>
</feature>
<feature type="region of interest" description="Disordered" evidence="1">
    <location>
        <begin position="410"/>
        <end position="441"/>
    </location>
</feature>
<dbReference type="Proteomes" id="UP000265765">
    <property type="component" value="Chromosome"/>
</dbReference>
<feature type="compositionally biased region" description="Acidic residues" evidence="1">
    <location>
        <begin position="425"/>
        <end position="441"/>
    </location>
</feature>
<dbReference type="SUPFAM" id="SSF52540">
    <property type="entry name" value="P-loop containing nucleoside triphosphate hydrolases"/>
    <property type="match status" value="2"/>
</dbReference>
<proteinExistence type="predicted"/>
<dbReference type="PANTHER" id="PTHR22674:SF6">
    <property type="entry name" value="NTPASE KAP FAMILY P-LOOP DOMAIN-CONTAINING PROTEIN 1"/>
    <property type="match status" value="1"/>
</dbReference>
<dbReference type="GeneID" id="91279084"/>
<dbReference type="EMBL" id="CP032427">
    <property type="protein sequence ID" value="AYC35877.1"/>
    <property type="molecule type" value="Genomic_DNA"/>
</dbReference>
<dbReference type="InterPro" id="IPR011646">
    <property type="entry name" value="KAP_P-loop"/>
</dbReference>
<name>A0AAI8KU52_9ACTN</name>
<dbReference type="Gene3D" id="3.40.50.300">
    <property type="entry name" value="P-loop containing nucleotide triphosphate hydrolases"/>
    <property type="match status" value="1"/>
</dbReference>
<dbReference type="AlphaFoldDB" id="A0AAI8KU52"/>
<dbReference type="RefSeq" id="WP_217367972.1">
    <property type="nucleotide sequence ID" value="NZ_CP032427.1"/>
</dbReference>
<sequence>MDLLSFDAVAKTVVQAVLDDALDPVTVGISGAWGSGKTTVLRLIEDALAPQPPETDATVLVISTDPWRYDPGVGAKETLISEVLAAVAAELARREEPGQTPSRTRALLSRLRQRVDWAKALQVAARTSLTLQLPSADDLTSLVNTEPDNQDSGATEPLSRGLEEFRTEFSTLMESPELGHLRRVVVLVDDLDRCLPDTVVDTLETIRLFLAVPKMAFVVAADEHRVADALRVRFPDPGNGQQAGHERYAEEPASLYLHKIVQTTVPLPTLSRFDTEAFLVLLQLSQRLSDQDLTPYIDACVRLRREKGLLDNLAAAVNGNDISAELAFASRMTPILYEKLHGSPRRIKRFLNDLRVRQSIADHRGIVLEPEIVAKLMVLEKLLPDAFTTVLGWLARGELRSRLTKLEAAAGRPAYDPTPDAAGPSDEEPASVSEEQETEPTAFDDELIRWAKLPPGLATVDLAPYLYLAAAFSGEQLLDTGLPGRLRDIAANLLSTVRLDQRRVTDADIAALGEDDALSLIEYLARAGRDRPAEQTAAVRGVVRITTAYPPTTERAARLLQSVPASELEPATILTVPAATPAFRSVLEHWNVHAPADPDRIKRALEMALSTGSHS</sequence>
<dbReference type="KEGG" id="sge:DWG14_00084"/>
<gene>
    <name evidence="3" type="ORF">DWG14_00084</name>
</gene>
<accession>A0AAI8KU52</accession>
<feature type="region of interest" description="Disordered" evidence="1">
    <location>
        <begin position="140"/>
        <end position="160"/>
    </location>
</feature>
<dbReference type="InterPro" id="IPR052754">
    <property type="entry name" value="NTPase_KAP_P-loop"/>
</dbReference>
<dbReference type="InterPro" id="IPR027417">
    <property type="entry name" value="P-loop_NTPase"/>
</dbReference>
<evidence type="ECO:0000313" key="4">
    <source>
        <dbReference type="Proteomes" id="UP000265765"/>
    </source>
</evidence>
<dbReference type="PANTHER" id="PTHR22674">
    <property type="entry name" value="NTPASE, KAP FAMILY P-LOOP DOMAIN-CONTAINING 1"/>
    <property type="match status" value="1"/>
</dbReference>
<reference evidence="3 4" key="1">
    <citation type="submission" date="2018-09" db="EMBL/GenBank/DDBJ databases">
        <title>Production of Trimethoprim by Streptomyces sp. 3E-1.</title>
        <authorList>
            <person name="Kang H.J."/>
            <person name="Kim S.B."/>
        </authorList>
    </citation>
    <scope>NUCLEOTIDE SEQUENCE [LARGE SCALE GENOMIC DNA]</scope>
    <source>
        <strain evidence="3 4">3E-1</strain>
    </source>
</reference>
<evidence type="ECO:0000259" key="2">
    <source>
        <dbReference type="Pfam" id="PF07693"/>
    </source>
</evidence>
<evidence type="ECO:0000256" key="1">
    <source>
        <dbReference type="SAM" id="MobiDB-lite"/>
    </source>
</evidence>
<feature type="compositionally biased region" description="Polar residues" evidence="1">
    <location>
        <begin position="141"/>
        <end position="153"/>
    </location>
</feature>
<organism evidence="3 4">
    <name type="scientific">Streptomyces griseorubiginosus</name>
    <dbReference type="NCBI Taxonomy" id="67304"/>
    <lineage>
        <taxon>Bacteria</taxon>
        <taxon>Bacillati</taxon>
        <taxon>Actinomycetota</taxon>
        <taxon>Actinomycetes</taxon>
        <taxon>Kitasatosporales</taxon>
        <taxon>Streptomycetaceae</taxon>
        <taxon>Streptomyces</taxon>
    </lineage>
</organism>
<dbReference type="Pfam" id="PF07693">
    <property type="entry name" value="KAP_NTPase"/>
    <property type="match status" value="1"/>
</dbReference>
<protein>
    <recommendedName>
        <fullName evidence="2">KAP NTPase domain-containing protein</fullName>
    </recommendedName>
</protein>
<evidence type="ECO:0000313" key="3">
    <source>
        <dbReference type="EMBL" id="AYC35877.1"/>
    </source>
</evidence>